<dbReference type="Proteomes" id="UP000823775">
    <property type="component" value="Unassembled WGS sequence"/>
</dbReference>
<evidence type="ECO:0000313" key="2">
    <source>
        <dbReference type="Proteomes" id="UP000823775"/>
    </source>
</evidence>
<protein>
    <submittedName>
        <fullName evidence="1">Uncharacterized protein</fullName>
    </submittedName>
</protein>
<name>A0ABS8UK00_DATST</name>
<dbReference type="EMBL" id="JACEIK010002009">
    <property type="protein sequence ID" value="MCD9558424.1"/>
    <property type="molecule type" value="Genomic_DNA"/>
</dbReference>
<evidence type="ECO:0000313" key="1">
    <source>
        <dbReference type="EMBL" id="MCD9558424.1"/>
    </source>
</evidence>
<keyword evidence="2" id="KW-1185">Reference proteome</keyword>
<organism evidence="1 2">
    <name type="scientific">Datura stramonium</name>
    <name type="common">Jimsonweed</name>
    <name type="synonym">Common thornapple</name>
    <dbReference type="NCBI Taxonomy" id="4076"/>
    <lineage>
        <taxon>Eukaryota</taxon>
        <taxon>Viridiplantae</taxon>
        <taxon>Streptophyta</taxon>
        <taxon>Embryophyta</taxon>
        <taxon>Tracheophyta</taxon>
        <taxon>Spermatophyta</taxon>
        <taxon>Magnoliopsida</taxon>
        <taxon>eudicotyledons</taxon>
        <taxon>Gunneridae</taxon>
        <taxon>Pentapetalae</taxon>
        <taxon>asterids</taxon>
        <taxon>lamiids</taxon>
        <taxon>Solanales</taxon>
        <taxon>Solanaceae</taxon>
        <taxon>Solanoideae</taxon>
        <taxon>Datureae</taxon>
        <taxon>Datura</taxon>
    </lineage>
</organism>
<gene>
    <name evidence="1" type="ORF">HAX54_015790</name>
</gene>
<sequence length="155" mass="17534">MMVIEDKDSPFSSLFALMAKSDEEEDKEFWTLKLKWVSKLTSNSPRGKSEREQLELDQFEKNRSKLGYTCMVTTGEAKVAAGQMFGHMVHIFRGRTKSSSQGVKEKTSLMNSTAPLLRSGSLSMSGHEAEVMNKRVLSEFPIDHLLERDILEEQG</sequence>
<reference evidence="1 2" key="1">
    <citation type="journal article" date="2021" name="BMC Genomics">
        <title>Datura genome reveals duplications of psychoactive alkaloid biosynthetic genes and high mutation rate following tissue culture.</title>
        <authorList>
            <person name="Rajewski A."/>
            <person name="Carter-House D."/>
            <person name="Stajich J."/>
            <person name="Litt A."/>
        </authorList>
    </citation>
    <scope>NUCLEOTIDE SEQUENCE [LARGE SCALE GENOMIC DNA]</scope>
    <source>
        <strain evidence="1">AR-01</strain>
    </source>
</reference>
<accession>A0ABS8UK00</accession>
<proteinExistence type="predicted"/>
<comment type="caution">
    <text evidence="1">The sequence shown here is derived from an EMBL/GenBank/DDBJ whole genome shotgun (WGS) entry which is preliminary data.</text>
</comment>